<dbReference type="InterPro" id="IPR000727">
    <property type="entry name" value="T_SNARE_dom"/>
</dbReference>
<dbReference type="OrthoDB" id="9797364at2"/>
<dbReference type="Proteomes" id="UP000319148">
    <property type="component" value="Unassembled WGS sequence"/>
</dbReference>
<feature type="region of interest" description="Disordered" evidence="6">
    <location>
        <begin position="282"/>
        <end position="307"/>
    </location>
</feature>
<evidence type="ECO:0000256" key="5">
    <source>
        <dbReference type="PROSITE-ProRule" id="PRU00284"/>
    </source>
</evidence>
<reference evidence="10" key="1">
    <citation type="submission" date="2019-06" db="EMBL/GenBank/DDBJ databases">
        <title>The complete genome of Emcibacter congregatus ZYLT.</title>
        <authorList>
            <person name="Zhao Z."/>
        </authorList>
    </citation>
    <scope>NUCLEOTIDE SEQUENCE [LARGE SCALE GENOMIC DNA]</scope>
    <source>
        <strain evidence="10">MCCC 1A06723</strain>
    </source>
</reference>
<accession>A0A501PM16</accession>
<sequence>MLSKFKTKEDAGRTTGTPTELRQGNTGTRDTMHWIESMLVNLMICDADSLEIKYCNSKCQQTSREMQHILPATGNDLVGRSLDILFGNMGAPRDLMTDPASFPLRETVRIGEEYLDILITPIQAGGQPTGELLATWHVITKQKNTGDHAAKLTAMIENMPANVILCDPGTGIINYVNKACEHALSELGHLLPFDSASLVGTDLAALDNDRDQFRQQMSNPANLPAVKLVKLGNVTLKLNISAISSEQGTYMGNMVIWENMSEQMHLSERVRQMAGLVANASSNMEQTARQMSSTAGSASQESNSASHGIENATQNVQTASRAAEELSQSILEISRQVKESSQMSESAVTEADRTNTTVQTLAEASSRIGDVVKLISDIAGQTNLLALNATIEAARAGEAGKGFAVVASEVKNLANQTASATEEITSQISEMQNSTGDAVIAIENIRKTIDGMHNIATSISTSVEQQGEATNEIAKTISQTAKDTESVSRNISGVHKSSAEVGEGAQQVLDAAASLVNESQAMSQEIDEFIDRVVKS</sequence>
<evidence type="ECO:0000256" key="1">
    <source>
        <dbReference type="ARBA" id="ARBA00004429"/>
    </source>
</evidence>
<protein>
    <recommendedName>
        <fullName evidence="11">PAS domain-containing protein</fullName>
    </recommendedName>
</protein>
<dbReference type="InterPro" id="IPR004089">
    <property type="entry name" value="MCPsignal_dom"/>
</dbReference>
<feature type="region of interest" description="Disordered" evidence="6">
    <location>
        <begin position="1"/>
        <end position="27"/>
    </location>
</feature>
<dbReference type="Gene3D" id="3.30.450.20">
    <property type="entry name" value="PAS domain"/>
    <property type="match status" value="2"/>
</dbReference>
<keyword evidence="10" id="KW-1185">Reference proteome</keyword>
<evidence type="ECO:0000313" key="10">
    <source>
        <dbReference type="Proteomes" id="UP000319148"/>
    </source>
</evidence>
<feature type="domain" description="T-SNARE coiled-coil homology" evidence="8">
    <location>
        <begin position="442"/>
        <end position="494"/>
    </location>
</feature>
<feature type="compositionally biased region" description="Basic and acidic residues" evidence="6">
    <location>
        <begin position="1"/>
        <end position="12"/>
    </location>
</feature>
<evidence type="ECO:0000313" key="9">
    <source>
        <dbReference type="EMBL" id="TPD61473.1"/>
    </source>
</evidence>
<dbReference type="Gene3D" id="1.10.287.950">
    <property type="entry name" value="Methyl-accepting chemotaxis protein"/>
    <property type="match status" value="1"/>
</dbReference>
<comment type="subcellular location">
    <subcellularLocation>
        <location evidence="1">Cell inner membrane</location>
        <topology evidence="1">Multi-pass membrane protein</topology>
    </subcellularLocation>
</comment>
<evidence type="ECO:0000259" key="8">
    <source>
        <dbReference type="PROSITE" id="PS50192"/>
    </source>
</evidence>
<feature type="domain" description="Methyl-accepting transducer" evidence="7">
    <location>
        <begin position="280"/>
        <end position="502"/>
    </location>
</feature>
<dbReference type="Pfam" id="PF00015">
    <property type="entry name" value="MCPsignal"/>
    <property type="match status" value="1"/>
</dbReference>
<dbReference type="PANTHER" id="PTHR32089:SF112">
    <property type="entry name" value="LYSOZYME-LIKE PROTEIN-RELATED"/>
    <property type="match status" value="1"/>
</dbReference>
<dbReference type="GO" id="GO:0007165">
    <property type="term" value="P:signal transduction"/>
    <property type="evidence" value="ECO:0007669"/>
    <property type="project" value="UniProtKB-KW"/>
</dbReference>
<keyword evidence="3 5" id="KW-0807">Transducer</keyword>
<organism evidence="9 10">
    <name type="scientific">Emcibacter nanhaiensis</name>
    <dbReference type="NCBI Taxonomy" id="1505037"/>
    <lineage>
        <taxon>Bacteria</taxon>
        <taxon>Pseudomonadati</taxon>
        <taxon>Pseudomonadota</taxon>
        <taxon>Alphaproteobacteria</taxon>
        <taxon>Emcibacterales</taxon>
        <taxon>Emcibacteraceae</taxon>
        <taxon>Emcibacter</taxon>
    </lineage>
</organism>
<dbReference type="EMBL" id="VFIY01000005">
    <property type="protein sequence ID" value="TPD61473.1"/>
    <property type="molecule type" value="Genomic_DNA"/>
</dbReference>
<keyword evidence="2" id="KW-1003">Cell membrane</keyword>
<keyword evidence="2" id="KW-0997">Cell inner membrane</keyword>
<dbReference type="SMART" id="SM00283">
    <property type="entry name" value="MA"/>
    <property type="match status" value="1"/>
</dbReference>
<evidence type="ECO:0000256" key="3">
    <source>
        <dbReference type="ARBA" id="ARBA00023224"/>
    </source>
</evidence>
<feature type="compositionally biased region" description="Polar residues" evidence="6">
    <location>
        <begin position="14"/>
        <end position="27"/>
    </location>
</feature>
<evidence type="ECO:0000259" key="7">
    <source>
        <dbReference type="PROSITE" id="PS50111"/>
    </source>
</evidence>
<dbReference type="PROSITE" id="PS50192">
    <property type="entry name" value="T_SNARE"/>
    <property type="match status" value="1"/>
</dbReference>
<comment type="similarity">
    <text evidence="4">Belongs to the methyl-accepting chemotaxis (MCP) protein family.</text>
</comment>
<dbReference type="PANTHER" id="PTHR32089">
    <property type="entry name" value="METHYL-ACCEPTING CHEMOTAXIS PROTEIN MCPB"/>
    <property type="match status" value="1"/>
</dbReference>
<evidence type="ECO:0000256" key="2">
    <source>
        <dbReference type="ARBA" id="ARBA00022519"/>
    </source>
</evidence>
<evidence type="ECO:0000256" key="4">
    <source>
        <dbReference type="ARBA" id="ARBA00029447"/>
    </source>
</evidence>
<dbReference type="Pfam" id="PF13188">
    <property type="entry name" value="PAS_8"/>
    <property type="match status" value="1"/>
</dbReference>
<feature type="region of interest" description="Disordered" evidence="6">
    <location>
        <begin position="335"/>
        <end position="355"/>
    </location>
</feature>
<proteinExistence type="inferred from homology"/>
<dbReference type="AlphaFoldDB" id="A0A501PM16"/>
<evidence type="ECO:0008006" key="11">
    <source>
        <dbReference type="Google" id="ProtNLM"/>
    </source>
</evidence>
<keyword evidence="2" id="KW-0472">Membrane</keyword>
<evidence type="ECO:0000256" key="6">
    <source>
        <dbReference type="SAM" id="MobiDB-lite"/>
    </source>
</evidence>
<dbReference type="PROSITE" id="PS50111">
    <property type="entry name" value="CHEMOTAXIS_TRANSDUC_2"/>
    <property type="match status" value="1"/>
</dbReference>
<gene>
    <name evidence="9" type="ORF">FIV46_04500</name>
</gene>
<comment type="caution">
    <text evidence="9">The sequence shown here is derived from an EMBL/GenBank/DDBJ whole genome shotgun (WGS) entry which is preliminary data.</text>
</comment>
<dbReference type="InterPro" id="IPR000014">
    <property type="entry name" value="PAS"/>
</dbReference>
<dbReference type="GO" id="GO:0005886">
    <property type="term" value="C:plasma membrane"/>
    <property type="evidence" value="ECO:0007669"/>
    <property type="project" value="UniProtKB-SubCell"/>
</dbReference>
<name>A0A501PM16_9PROT</name>
<dbReference type="SUPFAM" id="SSF58104">
    <property type="entry name" value="Methyl-accepting chemotaxis protein (MCP) signaling domain"/>
    <property type="match status" value="1"/>
</dbReference>